<organism evidence="10 11">
    <name type="scientific">Enterococcus ureasiticus</name>
    <dbReference type="NCBI Taxonomy" id="903984"/>
    <lineage>
        <taxon>Bacteria</taxon>
        <taxon>Bacillati</taxon>
        <taxon>Bacillota</taxon>
        <taxon>Bacilli</taxon>
        <taxon>Lactobacillales</taxon>
        <taxon>Enterococcaceae</taxon>
        <taxon>Enterococcus</taxon>
    </lineage>
</organism>
<dbReference type="EMBL" id="MIJZ01000012">
    <property type="protein sequence ID" value="OEG12187.1"/>
    <property type="molecule type" value="Genomic_DNA"/>
</dbReference>
<dbReference type="SUPFAM" id="SSF49478">
    <property type="entry name" value="Cna protein B-type domain"/>
    <property type="match status" value="5"/>
</dbReference>
<dbReference type="Pfam" id="PF00746">
    <property type="entry name" value="Gram_pos_anchor"/>
    <property type="match status" value="1"/>
</dbReference>
<feature type="region of interest" description="Disordered" evidence="6">
    <location>
        <begin position="166"/>
        <end position="188"/>
    </location>
</feature>
<comment type="subcellular location">
    <subcellularLocation>
        <location evidence="1">Secreted</location>
        <location evidence="1">Cell wall</location>
        <topology evidence="1">Peptidoglycan-anchor</topology>
    </subcellularLocation>
</comment>
<evidence type="ECO:0000256" key="8">
    <source>
        <dbReference type="SAM" id="SignalP"/>
    </source>
</evidence>
<dbReference type="InterPro" id="IPR041033">
    <property type="entry name" value="SpaA_PFL_dom_1"/>
</dbReference>
<keyword evidence="4 8" id="KW-0732">Signal</keyword>
<evidence type="ECO:0000259" key="9">
    <source>
        <dbReference type="PROSITE" id="PS50847"/>
    </source>
</evidence>
<dbReference type="InterPro" id="IPR019931">
    <property type="entry name" value="LPXTG_anchor"/>
</dbReference>
<dbReference type="Gene3D" id="2.60.40.10">
    <property type="entry name" value="Immunoglobulins"/>
    <property type="match status" value="1"/>
</dbReference>
<dbReference type="CDD" id="cd00222">
    <property type="entry name" value="CollagenBindB"/>
    <property type="match status" value="4"/>
</dbReference>
<dbReference type="InterPro" id="IPR011252">
    <property type="entry name" value="Fibrogen-bd_dom1"/>
</dbReference>
<dbReference type="InterPro" id="IPR008966">
    <property type="entry name" value="Adhesion_dom_sf"/>
</dbReference>
<dbReference type="PROSITE" id="PS50847">
    <property type="entry name" value="GRAM_POS_ANCHORING"/>
    <property type="match status" value="1"/>
</dbReference>
<keyword evidence="7" id="KW-0472">Membrane</keyword>
<keyword evidence="7" id="KW-0812">Transmembrane</keyword>
<evidence type="ECO:0000313" key="11">
    <source>
        <dbReference type="Proteomes" id="UP000094068"/>
    </source>
</evidence>
<reference evidence="11" key="1">
    <citation type="submission" date="2016-09" db="EMBL/GenBank/DDBJ databases">
        <authorList>
            <person name="Gulvik C.A."/>
        </authorList>
    </citation>
    <scope>NUCLEOTIDE SEQUENCE [LARGE SCALE GENOMIC DNA]</scope>
    <source>
        <strain evidence="11">DSM 23328</strain>
    </source>
</reference>
<keyword evidence="5" id="KW-0572">Peptidoglycan-anchor</keyword>
<evidence type="ECO:0000256" key="2">
    <source>
        <dbReference type="ARBA" id="ARBA00022512"/>
    </source>
</evidence>
<evidence type="ECO:0000256" key="6">
    <source>
        <dbReference type="SAM" id="MobiDB-lite"/>
    </source>
</evidence>
<keyword evidence="7" id="KW-1133">Transmembrane helix</keyword>
<dbReference type="Gene3D" id="2.60.40.1140">
    <property type="entry name" value="Collagen-binding surface protein Cna, B-type domain"/>
    <property type="match status" value="4"/>
</dbReference>
<dbReference type="Pfam" id="PF05738">
    <property type="entry name" value="Cna_B"/>
    <property type="match status" value="4"/>
</dbReference>
<evidence type="ECO:0000256" key="1">
    <source>
        <dbReference type="ARBA" id="ARBA00004168"/>
    </source>
</evidence>
<dbReference type="Pfam" id="PF17802">
    <property type="entry name" value="SpaA"/>
    <property type="match status" value="1"/>
</dbReference>
<dbReference type="AlphaFoldDB" id="A0A1E5GHQ0"/>
<dbReference type="Gene3D" id="2.60.40.740">
    <property type="match status" value="1"/>
</dbReference>
<evidence type="ECO:0000256" key="7">
    <source>
        <dbReference type="SAM" id="Phobius"/>
    </source>
</evidence>
<dbReference type="Proteomes" id="UP000094068">
    <property type="component" value="Unassembled WGS sequence"/>
</dbReference>
<sequence length="871" mass="96968">MKKMLRFVMVLFIVASQIPFSVVFAETKPLISYGNQFITNVKIVDKNGNETSNIPINSNFKVRYDWSIPNDIDVYEGDQMEIILPSELQTIQNTVLEFKDSAGNIIAYGQATSSGGNNFVVTFTDYVETHSNINGFFEFYVEFSTQVKPGEVIDIVFDISGATVTIPVTPEEPDPGPGPDPESKPEEDKFYKSGYFEMDGPGTLSWFVNIIPPKFQENPVFPNLYEPLNNVTLFDELGNGQELIKGTVQVRRAYGWTGGVVSTGEWEDFPVTNYDIAKGTFEVELGNMDDGLGRQVKYITQITDPYQEVFDNKVTATAESYERESSKTIKSEGGSAGGSGTVAGFSVIKQDGEGKPLKDAVFDLYRYSNTGERMLVVKDLVSNSEGEVSYTGLKFGKYELVETKAPLGFVLLETPYEFNIIKSGINQLEVPIVNKKEITEIKGTKTWEDKDNQDGKRPEKITVNLLSNGALKESKEVTATDNWAYSFINLPKYEEGEEVVYTITENAVPDYTTEINGSNLINRYTPGKTSVTVTKVWDDNNDQDGLRPSSIKVQLYGDGKAIGNEVELTSTSKWTHTWRELDEKANGKAIEYTVKEISKVDGYTTVIEDKDKSNIIITNSHTPGNTEIKGTKIWEDKDNQDGKRPEKITVNLLANGVLKESKEVSAADNWAYSFTNLPKYEEGEEVVYTITENAVPDYTTEINGNNLINRYAPGKTSVTVTKVWNDNNDQDGLRPSSIKVQLYGDGKAIGKEVELTSTSKWTHTWRELDEKVNGKALDYTVKEISKVAGYTTVIEDKDKSNIIITNSHMPNKVESATSKKKGEKLNISSNEKRLLPKTGEQITSSIATLGGILVIISLFVFSLKKNLKNKS</sequence>
<feature type="chain" id="PRO_5009177447" description="Gram-positive cocci surface proteins LPxTG domain-containing protein" evidence="8">
    <location>
        <begin position="26"/>
        <end position="871"/>
    </location>
</feature>
<dbReference type="RefSeq" id="WP_069646015.1">
    <property type="nucleotide sequence ID" value="NZ_MIJZ01000012.1"/>
</dbReference>
<dbReference type="Pfam" id="PF17961">
    <property type="entry name" value="Big_8"/>
    <property type="match status" value="1"/>
</dbReference>
<dbReference type="SUPFAM" id="SSF49401">
    <property type="entry name" value="Bacterial adhesins"/>
    <property type="match status" value="2"/>
</dbReference>
<dbReference type="STRING" id="903984.BCR21_08095"/>
<evidence type="ECO:0000313" key="10">
    <source>
        <dbReference type="EMBL" id="OEG12187.1"/>
    </source>
</evidence>
<name>A0A1E5GHQ0_9ENTE</name>
<dbReference type="InterPro" id="IPR013783">
    <property type="entry name" value="Ig-like_fold"/>
</dbReference>
<keyword evidence="3" id="KW-0964">Secreted</keyword>
<dbReference type="NCBIfam" id="TIGR01167">
    <property type="entry name" value="LPXTG_anchor"/>
    <property type="match status" value="1"/>
</dbReference>
<protein>
    <recommendedName>
        <fullName evidence="9">Gram-positive cocci surface proteins LPxTG domain-containing protein</fullName>
    </recommendedName>
</protein>
<evidence type="ECO:0000256" key="5">
    <source>
        <dbReference type="ARBA" id="ARBA00023088"/>
    </source>
</evidence>
<comment type="caution">
    <text evidence="10">The sequence shown here is derived from an EMBL/GenBank/DDBJ whole genome shotgun (WGS) entry which is preliminary data.</text>
</comment>
<proteinExistence type="predicted"/>
<keyword evidence="2" id="KW-0134">Cell wall</keyword>
<evidence type="ECO:0000256" key="4">
    <source>
        <dbReference type="ARBA" id="ARBA00022729"/>
    </source>
</evidence>
<gene>
    <name evidence="10" type="ORF">BCR21_08095</name>
</gene>
<dbReference type="Gene3D" id="2.60.40.1280">
    <property type="match status" value="1"/>
</dbReference>
<accession>A0A1E5GHQ0</accession>
<dbReference type="InterPro" id="IPR008454">
    <property type="entry name" value="Collagen-bd_Cna-like_B-typ_dom"/>
</dbReference>
<keyword evidence="11" id="KW-1185">Reference proteome</keyword>
<dbReference type="InterPro" id="IPR041171">
    <property type="entry name" value="SDR_Ig"/>
</dbReference>
<dbReference type="GO" id="GO:0007155">
    <property type="term" value="P:cell adhesion"/>
    <property type="evidence" value="ECO:0007669"/>
    <property type="project" value="InterPro"/>
</dbReference>
<evidence type="ECO:0000256" key="3">
    <source>
        <dbReference type="ARBA" id="ARBA00022525"/>
    </source>
</evidence>
<dbReference type="OrthoDB" id="1744455at2"/>
<feature type="domain" description="Gram-positive cocci surface proteins LPxTG" evidence="9">
    <location>
        <begin position="835"/>
        <end position="871"/>
    </location>
</feature>
<feature type="signal peptide" evidence="8">
    <location>
        <begin position="1"/>
        <end position="25"/>
    </location>
</feature>
<feature type="transmembrane region" description="Helical" evidence="7">
    <location>
        <begin position="842"/>
        <end position="863"/>
    </location>
</feature>